<dbReference type="PROSITE" id="PS51263">
    <property type="entry name" value="ADF_H"/>
    <property type="match status" value="1"/>
</dbReference>
<evidence type="ECO:0000256" key="1">
    <source>
        <dbReference type="ARBA" id="ARBA00004109"/>
    </source>
</evidence>
<dbReference type="GO" id="GO:0015629">
    <property type="term" value="C:actin cytoskeleton"/>
    <property type="evidence" value="ECO:0007669"/>
    <property type="project" value="InterPro"/>
</dbReference>
<dbReference type="GO" id="GO:0016363">
    <property type="term" value="C:nuclear matrix"/>
    <property type="evidence" value="ECO:0007669"/>
    <property type="project" value="UniProtKB-SubCell"/>
</dbReference>
<gene>
    <name evidence="7" type="ORF">GNLVRS02_ARAD1A18018g</name>
</gene>
<comment type="subcellular location">
    <subcellularLocation>
        <location evidence="1">Nucleus matrix</location>
    </subcellularLocation>
</comment>
<dbReference type="InterPro" id="IPR002108">
    <property type="entry name" value="ADF-H"/>
</dbReference>
<name>A0A060SZ67_BLAAD</name>
<dbReference type="Gene3D" id="3.40.20.10">
    <property type="entry name" value="Severin"/>
    <property type="match status" value="1"/>
</dbReference>
<dbReference type="CDD" id="cd11286">
    <property type="entry name" value="ADF_cofilin_like"/>
    <property type="match status" value="1"/>
</dbReference>
<feature type="domain" description="ADF-H" evidence="6">
    <location>
        <begin position="4"/>
        <end position="138"/>
    </location>
</feature>
<reference evidence="7" key="1">
    <citation type="submission" date="2014-02" db="EMBL/GenBank/DDBJ databases">
        <authorList>
            <person name="Genoscope - CEA"/>
        </authorList>
    </citation>
    <scope>NUCLEOTIDE SEQUENCE</scope>
    <source>
        <strain evidence="7">LS3</strain>
    </source>
</reference>
<dbReference type="GO" id="GO:0030042">
    <property type="term" value="P:actin filament depolymerization"/>
    <property type="evidence" value="ECO:0007669"/>
    <property type="project" value="InterPro"/>
</dbReference>
<dbReference type="AlphaFoldDB" id="A0A060SZ67"/>
<evidence type="ECO:0000259" key="6">
    <source>
        <dbReference type="PROSITE" id="PS51263"/>
    </source>
</evidence>
<dbReference type="GO" id="GO:0003779">
    <property type="term" value="F:actin binding"/>
    <property type="evidence" value="ECO:0007669"/>
    <property type="project" value="UniProtKB-KW"/>
</dbReference>
<comment type="similarity">
    <text evidence="2">Belongs to the actin-binding proteins ADF family.</text>
</comment>
<proteinExistence type="inferred from homology"/>
<dbReference type="EMBL" id="HG937691">
    <property type="protein sequence ID" value="CDP33809.1"/>
    <property type="molecule type" value="Genomic_DNA"/>
</dbReference>
<reference evidence="7" key="2">
    <citation type="submission" date="2014-06" db="EMBL/GenBank/DDBJ databases">
        <title>The complete genome of Blastobotrys (Arxula) adeninivorans LS3 - a yeast of biotechnological interest.</title>
        <authorList>
            <person name="Kunze G."/>
            <person name="Gaillardin C."/>
            <person name="Czernicka M."/>
            <person name="Durrens P."/>
            <person name="Martin T."/>
            <person name="Boer E."/>
            <person name="Gabaldon T."/>
            <person name="Cruz J."/>
            <person name="Talla E."/>
            <person name="Marck C."/>
            <person name="Goffeau A."/>
            <person name="Barbe V."/>
            <person name="Baret P."/>
            <person name="Baronian K."/>
            <person name="Beier S."/>
            <person name="Bleykasten C."/>
            <person name="Bode R."/>
            <person name="Casaregola S."/>
            <person name="Despons L."/>
            <person name="Fairhead C."/>
            <person name="Giersberg M."/>
            <person name="Gierski P."/>
            <person name="Hahnel U."/>
            <person name="Hartmann A."/>
            <person name="Jankowska D."/>
            <person name="Jubin C."/>
            <person name="Jung P."/>
            <person name="Lafontaine I."/>
            <person name="Leh-Louis V."/>
            <person name="Lemaire M."/>
            <person name="Marcet-Houben M."/>
            <person name="Mascher M."/>
            <person name="Morel G."/>
            <person name="Richard G.-F."/>
            <person name="Riechen J."/>
            <person name="Sacerdot C."/>
            <person name="Sarkar A."/>
            <person name="Savel G."/>
            <person name="Schacherer J."/>
            <person name="Sherman D."/>
            <person name="Straub M.-L."/>
            <person name="Stein N."/>
            <person name="Thierry A."/>
            <person name="Trautwein-Schult A."/>
            <person name="Westhof E."/>
            <person name="Worch S."/>
            <person name="Dujon B."/>
            <person name="Souciet J.-L."/>
            <person name="Wincker P."/>
            <person name="Scholz U."/>
            <person name="Neuveglise N."/>
        </authorList>
    </citation>
    <scope>NUCLEOTIDE SEQUENCE</scope>
    <source>
        <strain evidence="7">LS3</strain>
    </source>
</reference>
<keyword evidence="4" id="KW-0009">Actin-binding</keyword>
<sequence>MSSSSGVKPNDECVQAFNDLKLKKKYKSIIFKLSDDKKEIVLDGTSSDADYDQFVEKLPENDCRYAVYDLEYEIGAGEGKRSKIIFFSWSPDTAPVRSKMVYASSKEAIRRALNGVQAEVQGTDFSEVAYEAILEKVSKAPGSH</sequence>
<dbReference type="PANTHER" id="PTHR11913">
    <property type="entry name" value="COFILIN-RELATED"/>
    <property type="match status" value="1"/>
</dbReference>
<protein>
    <recommendedName>
        <fullName evidence="3">Cofilin</fullName>
    </recommendedName>
    <alternativeName>
        <fullName evidence="5">Actin-depolymerizing factor 1</fullName>
    </alternativeName>
</protein>
<evidence type="ECO:0000256" key="5">
    <source>
        <dbReference type="ARBA" id="ARBA00032427"/>
    </source>
</evidence>
<dbReference type="InterPro" id="IPR029006">
    <property type="entry name" value="ADF-H/Gelsolin-like_dom_sf"/>
</dbReference>
<accession>A0A060SZ67</accession>
<evidence type="ECO:0000256" key="3">
    <source>
        <dbReference type="ARBA" id="ARBA00015630"/>
    </source>
</evidence>
<evidence type="ECO:0000313" key="7">
    <source>
        <dbReference type="EMBL" id="CDP33809.1"/>
    </source>
</evidence>
<evidence type="ECO:0000256" key="2">
    <source>
        <dbReference type="ARBA" id="ARBA00006844"/>
    </source>
</evidence>
<evidence type="ECO:0000256" key="4">
    <source>
        <dbReference type="ARBA" id="ARBA00023203"/>
    </source>
</evidence>
<organism evidence="7">
    <name type="scientific">Blastobotrys adeninivorans</name>
    <name type="common">Yeast</name>
    <name type="synonym">Arxula adeninivorans</name>
    <dbReference type="NCBI Taxonomy" id="409370"/>
    <lineage>
        <taxon>Eukaryota</taxon>
        <taxon>Fungi</taxon>
        <taxon>Dikarya</taxon>
        <taxon>Ascomycota</taxon>
        <taxon>Saccharomycotina</taxon>
        <taxon>Dipodascomycetes</taxon>
        <taxon>Dipodascales</taxon>
        <taxon>Trichomonascaceae</taxon>
        <taxon>Blastobotrys</taxon>
    </lineage>
</organism>
<dbReference type="SUPFAM" id="SSF55753">
    <property type="entry name" value="Actin depolymerizing proteins"/>
    <property type="match status" value="1"/>
</dbReference>
<dbReference type="InterPro" id="IPR017904">
    <property type="entry name" value="ADF/Cofilin"/>
</dbReference>
<dbReference type="Pfam" id="PF00241">
    <property type="entry name" value="Cofilin_ADF"/>
    <property type="match status" value="1"/>
</dbReference>
<dbReference type="PhylomeDB" id="A0A060SZ67"/>
<dbReference type="SMART" id="SM00102">
    <property type="entry name" value="ADF"/>
    <property type="match status" value="1"/>
</dbReference>